<dbReference type="AlphaFoldDB" id="A0AAE0HY35"/>
<comment type="caution">
    <text evidence="2">The sequence shown here is derived from an EMBL/GenBank/DDBJ whole genome shotgun (WGS) entry which is preliminary data.</text>
</comment>
<evidence type="ECO:0000313" key="2">
    <source>
        <dbReference type="EMBL" id="KAK3314980.1"/>
    </source>
</evidence>
<accession>A0AAE0HY35</accession>
<evidence type="ECO:0000256" key="1">
    <source>
        <dbReference type="SAM" id="MobiDB-lite"/>
    </source>
</evidence>
<protein>
    <submittedName>
        <fullName evidence="2">Uncharacterized protein</fullName>
    </submittedName>
</protein>
<feature type="compositionally biased region" description="Polar residues" evidence="1">
    <location>
        <begin position="339"/>
        <end position="355"/>
    </location>
</feature>
<dbReference type="EMBL" id="JAUEDM010000006">
    <property type="protein sequence ID" value="KAK3314980.1"/>
    <property type="molecule type" value="Genomic_DNA"/>
</dbReference>
<feature type="compositionally biased region" description="Basic and acidic residues" evidence="1">
    <location>
        <begin position="422"/>
        <end position="434"/>
    </location>
</feature>
<gene>
    <name evidence="2" type="ORF">B0H66DRAFT_605903</name>
</gene>
<feature type="region of interest" description="Disordered" evidence="1">
    <location>
        <begin position="339"/>
        <end position="499"/>
    </location>
</feature>
<organism evidence="2 3">
    <name type="scientific">Apodospora peruviana</name>
    <dbReference type="NCBI Taxonomy" id="516989"/>
    <lineage>
        <taxon>Eukaryota</taxon>
        <taxon>Fungi</taxon>
        <taxon>Dikarya</taxon>
        <taxon>Ascomycota</taxon>
        <taxon>Pezizomycotina</taxon>
        <taxon>Sordariomycetes</taxon>
        <taxon>Sordariomycetidae</taxon>
        <taxon>Sordariales</taxon>
        <taxon>Lasiosphaeriaceae</taxon>
        <taxon>Apodospora</taxon>
    </lineage>
</organism>
<reference evidence="2" key="1">
    <citation type="journal article" date="2023" name="Mol. Phylogenet. Evol.">
        <title>Genome-scale phylogeny and comparative genomics of the fungal order Sordariales.</title>
        <authorList>
            <person name="Hensen N."/>
            <person name="Bonometti L."/>
            <person name="Westerberg I."/>
            <person name="Brannstrom I.O."/>
            <person name="Guillou S."/>
            <person name="Cros-Aarteil S."/>
            <person name="Calhoun S."/>
            <person name="Haridas S."/>
            <person name="Kuo A."/>
            <person name="Mondo S."/>
            <person name="Pangilinan J."/>
            <person name="Riley R."/>
            <person name="LaButti K."/>
            <person name="Andreopoulos B."/>
            <person name="Lipzen A."/>
            <person name="Chen C."/>
            <person name="Yan M."/>
            <person name="Daum C."/>
            <person name="Ng V."/>
            <person name="Clum A."/>
            <person name="Steindorff A."/>
            <person name="Ohm R.A."/>
            <person name="Martin F."/>
            <person name="Silar P."/>
            <person name="Natvig D.O."/>
            <person name="Lalanne C."/>
            <person name="Gautier V."/>
            <person name="Ament-Velasquez S.L."/>
            <person name="Kruys A."/>
            <person name="Hutchinson M.I."/>
            <person name="Powell A.J."/>
            <person name="Barry K."/>
            <person name="Miller A.N."/>
            <person name="Grigoriev I.V."/>
            <person name="Debuchy R."/>
            <person name="Gladieux P."/>
            <person name="Hiltunen Thoren M."/>
            <person name="Johannesson H."/>
        </authorList>
    </citation>
    <scope>NUCLEOTIDE SEQUENCE</scope>
    <source>
        <strain evidence="2">CBS 118394</strain>
    </source>
</reference>
<proteinExistence type="predicted"/>
<sequence>MAADTRARPSRYSLDSDTSIYEDGAHNYLEPQFTTSSIASDNNAPVLGGLPLGNIQNIGKPSLDTITAGISNLYISTISKENIHDQQTGKVWGRTARPRIEENTFKGPVITASEEHDICEKQNLSHISEETSSSAGATVAAPTPEDFQTYNPIAVESRQLPSNQEQLSKHQAGQFEWVLSIPVSNSAIGSRSFSSSHEDPEKTVGPKKLYFGCNFVHPTQIDGDEQSGINKSTTVEETTATEETEGMSVTQVVDLDTTIIRMSEAAMSVKNDDIVEVVSLPPVNPTPPRIEDSVEALDKLEEELEALTEVAGLDRVFSPADVRTPARTIDIVAAKTAPLQRTNSTTRRPGTSTARARTVERASSVRKSTSMTFTNEEEKPAAKAGPRKSTVARPTSLLPPKAPVKSSKPTTVPAFELPGEAVARRLKEAREARRSQHITPEQAAAAAAAYSPSKPHVKSTKPPTRPTFELPGEAISRRKREEREAKLRAQEEEERRRREFKARPIRASIVPSLFVPRETLASKARRAKGSQEEATESATAVAKKRQSIAVGSISRSSVSTTPHLSATLPSRGRTSIAGSNGAHFSRGTSTTSTGSIHGGSSVGKRSTISAEEAQQQRLRGREIFARDNSYVVDRERERRDREAAIKLARQEAAEWSRQLSREFAEKQRLKKEAARSA</sequence>
<evidence type="ECO:0000313" key="3">
    <source>
        <dbReference type="Proteomes" id="UP001283341"/>
    </source>
</evidence>
<feature type="compositionally biased region" description="Low complexity" evidence="1">
    <location>
        <begin position="585"/>
        <end position="595"/>
    </location>
</feature>
<feature type="compositionally biased region" description="Polar residues" evidence="1">
    <location>
        <begin position="603"/>
        <end position="617"/>
    </location>
</feature>
<dbReference type="Proteomes" id="UP001283341">
    <property type="component" value="Unassembled WGS sequence"/>
</dbReference>
<feature type="compositionally biased region" description="Polar residues" evidence="1">
    <location>
        <begin position="553"/>
        <end position="578"/>
    </location>
</feature>
<feature type="compositionally biased region" description="Basic and acidic residues" evidence="1">
    <location>
        <begin position="475"/>
        <end position="497"/>
    </location>
</feature>
<keyword evidence="3" id="KW-1185">Reference proteome</keyword>
<name>A0AAE0HY35_9PEZI</name>
<feature type="compositionally biased region" description="Polar residues" evidence="1">
    <location>
        <begin position="365"/>
        <end position="374"/>
    </location>
</feature>
<feature type="region of interest" description="Disordered" evidence="1">
    <location>
        <begin position="521"/>
        <end position="622"/>
    </location>
</feature>
<reference evidence="2" key="2">
    <citation type="submission" date="2023-06" db="EMBL/GenBank/DDBJ databases">
        <authorList>
            <consortium name="Lawrence Berkeley National Laboratory"/>
            <person name="Haridas S."/>
            <person name="Hensen N."/>
            <person name="Bonometti L."/>
            <person name="Westerberg I."/>
            <person name="Brannstrom I.O."/>
            <person name="Guillou S."/>
            <person name="Cros-Aarteil S."/>
            <person name="Calhoun S."/>
            <person name="Kuo A."/>
            <person name="Mondo S."/>
            <person name="Pangilinan J."/>
            <person name="Riley R."/>
            <person name="Labutti K."/>
            <person name="Andreopoulos B."/>
            <person name="Lipzen A."/>
            <person name="Chen C."/>
            <person name="Yanf M."/>
            <person name="Daum C."/>
            <person name="Ng V."/>
            <person name="Clum A."/>
            <person name="Steindorff A."/>
            <person name="Ohm R."/>
            <person name="Martin F."/>
            <person name="Silar P."/>
            <person name="Natvig D."/>
            <person name="Lalanne C."/>
            <person name="Gautier V."/>
            <person name="Ament-Velasquez S.L."/>
            <person name="Kruys A."/>
            <person name="Hutchinson M.I."/>
            <person name="Powell A.J."/>
            <person name="Barry K."/>
            <person name="Miller A.N."/>
            <person name="Grigoriev I.V."/>
            <person name="Debuchy R."/>
            <person name="Gladieux P."/>
            <person name="Thoren M.H."/>
            <person name="Johannesson H."/>
        </authorList>
    </citation>
    <scope>NUCLEOTIDE SEQUENCE</scope>
    <source>
        <strain evidence="2">CBS 118394</strain>
    </source>
</reference>